<evidence type="ECO:0000256" key="7">
    <source>
        <dbReference type="ARBA" id="ARBA00023288"/>
    </source>
</evidence>
<comment type="subcellular location">
    <subcellularLocation>
        <location evidence="1">Membrane</location>
        <topology evidence="1">Lipid-anchor</topology>
    </subcellularLocation>
</comment>
<comment type="similarity">
    <text evidence="2">Belongs to the GerABKC lipoprotein family.</text>
</comment>
<feature type="domain" description="Spore germination GerAC-like C-terminal" evidence="8">
    <location>
        <begin position="200"/>
        <end position="377"/>
    </location>
</feature>
<evidence type="ECO:0000313" key="11">
    <source>
        <dbReference type="Proteomes" id="UP000297975"/>
    </source>
</evidence>
<keyword evidence="3" id="KW-0309">Germination</keyword>
<sequence>MQKIKQLMLVSISCLFFLTGCLESNILEELGIVTIYGFDKAEKENTLRATTVLFQFNPDITDASQIITSEGHTFRELRNNANKKSGYKIVSGQLRTVLFGPELSKEGIFPYLDTLERDASISDMVFVAMSTQPTEEVLTASNYEQSPNIGTYIQRLIDTAVRDERLISNTLHEFTRKFFEVGHDPLVPIINNYQDKAQISGLAVFQNDKHVGEISLEETFYVRLISDKFNSGQVEMKLPLKVLQNYLEEYEKVTTDVVYVVLDQINNRADVELSNPEGLQFRVKLDIEGRIVELSERIDLSNKKALEAIEKEINNEVVENLQALIQKSKELNADFFGFGKTYVATKHGKKITEEQWRDMYKDIQVEIDVKSRIRSYGIVE</sequence>
<dbReference type="EMBL" id="SOPW01000006">
    <property type="protein sequence ID" value="TFB22151.1"/>
    <property type="molecule type" value="Genomic_DNA"/>
</dbReference>
<evidence type="ECO:0000256" key="3">
    <source>
        <dbReference type="ARBA" id="ARBA00022544"/>
    </source>
</evidence>
<dbReference type="InterPro" id="IPR008844">
    <property type="entry name" value="Spore_GerAC-like"/>
</dbReference>
<dbReference type="OrthoDB" id="2592518at2"/>
<comment type="caution">
    <text evidence="10">The sequence shown here is derived from an EMBL/GenBank/DDBJ whole genome shotgun (WGS) entry which is preliminary data.</text>
</comment>
<keyword evidence="5" id="KW-0472">Membrane</keyword>
<dbReference type="RefSeq" id="WP_134339824.1">
    <property type="nucleotide sequence ID" value="NZ_SOPW01000006.1"/>
</dbReference>
<evidence type="ECO:0000259" key="8">
    <source>
        <dbReference type="Pfam" id="PF05504"/>
    </source>
</evidence>
<keyword evidence="7" id="KW-0449">Lipoprotein</keyword>
<dbReference type="PROSITE" id="PS51257">
    <property type="entry name" value="PROKAR_LIPOPROTEIN"/>
    <property type="match status" value="1"/>
</dbReference>
<dbReference type="GO" id="GO:0009847">
    <property type="term" value="P:spore germination"/>
    <property type="evidence" value="ECO:0007669"/>
    <property type="project" value="InterPro"/>
</dbReference>
<proteinExistence type="inferred from homology"/>
<keyword evidence="4" id="KW-0732">Signal</keyword>
<dbReference type="AlphaFoldDB" id="A0A4Y8ILI6"/>
<evidence type="ECO:0000313" key="10">
    <source>
        <dbReference type="EMBL" id="TFB22151.1"/>
    </source>
</evidence>
<name>A0A4Y8ILI6_9BACI</name>
<accession>A0A4Y8ILI6</accession>
<dbReference type="InterPro" id="IPR057336">
    <property type="entry name" value="GerAC_N"/>
</dbReference>
<dbReference type="GO" id="GO:0016020">
    <property type="term" value="C:membrane"/>
    <property type="evidence" value="ECO:0007669"/>
    <property type="project" value="UniProtKB-SubCell"/>
</dbReference>
<organism evidence="10 11">
    <name type="scientific">Filobacillus milosensis</name>
    <dbReference type="NCBI Taxonomy" id="94137"/>
    <lineage>
        <taxon>Bacteria</taxon>
        <taxon>Bacillati</taxon>
        <taxon>Bacillota</taxon>
        <taxon>Bacilli</taxon>
        <taxon>Bacillales</taxon>
        <taxon>Bacillaceae</taxon>
        <taxon>Filobacillus</taxon>
    </lineage>
</organism>
<dbReference type="PANTHER" id="PTHR35789">
    <property type="entry name" value="SPORE GERMINATION PROTEIN B3"/>
    <property type="match status" value="1"/>
</dbReference>
<evidence type="ECO:0000256" key="5">
    <source>
        <dbReference type="ARBA" id="ARBA00023136"/>
    </source>
</evidence>
<evidence type="ECO:0000259" key="9">
    <source>
        <dbReference type="Pfam" id="PF25198"/>
    </source>
</evidence>
<dbReference type="Pfam" id="PF05504">
    <property type="entry name" value="Spore_GerAC"/>
    <property type="match status" value="1"/>
</dbReference>
<dbReference type="InterPro" id="IPR046953">
    <property type="entry name" value="Spore_GerAC-like_C"/>
</dbReference>
<evidence type="ECO:0000256" key="2">
    <source>
        <dbReference type="ARBA" id="ARBA00007886"/>
    </source>
</evidence>
<keyword evidence="6" id="KW-0564">Palmitate</keyword>
<dbReference type="NCBIfam" id="TIGR02887">
    <property type="entry name" value="spore_ger_x_C"/>
    <property type="match status" value="1"/>
</dbReference>
<dbReference type="Proteomes" id="UP000297975">
    <property type="component" value="Unassembled WGS sequence"/>
</dbReference>
<reference evidence="10 11" key="1">
    <citation type="submission" date="2019-03" db="EMBL/GenBank/DDBJ databases">
        <authorList>
            <person name="He R.-H."/>
        </authorList>
    </citation>
    <scope>NUCLEOTIDE SEQUENCE [LARGE SCALE GENOMIC DNA]</scope>
    <source>
        <strain evidence="11">SH 714</strain>
    </source>
</reference>
<dbReference type="InterPro" id="IPR038501">
    <property type="entry name" value="Spore_GerAC_C_sf"/>
</dbReference>
<evidence type="ECO:0000256" key="1">
    <source>
        <dbReference type="ARBA" id="ARBA00004635"/>
    </source>
</evidence>
<dbReference type="Gene3D" id="3.30.300.210">
    <property type="entry name" value="Nutrient germinant receptor protein C, domain 3"/>
    <property type="match status" value="1"/>
</dbReference>
<gene>
    <name evidence="10" type="ORF">E3U55_07565</name>
</gene>
<evidence type="ECO:0000256" key="4">
    <source>
        <dbReference type="ARBA" id="ARBA00022729"/>
    </source>
</evidence>
<protein>
    <submittedName>
        <fullName evidence="10">Ger(X)C family spore germination protein</fullName>
    </submittedName>
</protein>
<keyword evidence="11" id="KW-1185">Reference proteome</keyword>
<feature type="domain" description="Spore germination protein N-terminal" evidence="9">
    <location>
        <begin position="24"/>
        <end position="190"/>
    </location>
</feature>
<dbReference type="Pfam" id="PF25198">
    <property type="entry name" value="Spore_GerAC_N"/>
    <property type="match status" value="1"/>
</dbReference>
<evidence type="ECO:0000256" key="6">
    <source>
        <dbReference type="ARBA" id="ARBA00023139"/>
    </source>
</evidence>
<dbReference type="PANTHER" id="PTHR35789:SF1">
    <property type="entry name" value="SPORE GERMINATION PROTEIN B3"/>
    <property type="match status" value="1"/>
</dbReference>